<reference evidence="2" key="1">
    <citation type="submission" date="2022-10" db="EMBL/GenBank/DDBJ databases">
        <title>The WGS of Solirubrobacter phytolaccae KCTC 29190.</title>
        <authorList>
            <person name="Jiang Z."/>
        </authorList>
    </citation>
    <scope>NUCLEOTIDE SEQUENCE</scope>
    <source>
        <strain evidence="2">KCTC 29190</strain>
    </source>
</reference>
<protein>
    <submittedName>
        <fullName evidence="2">Uncharacterized protein</fullName>
    </submittedName>
</protein>
<comment type="caution">
    <text evidence="2">The sequence shown here is derived from an EMBL/GenBank/DDBJ whole genome shotgun (WGS) entry which is preliminary data.</text>
</comment>
<organism evidence="2 3">
    <name type="scientific">Solirubrobacter phytolaccae</name>
    <dbReference type="NCBI Taxonomy" id="1404360"/>
    <lineage>
        <taxon>Bacteria</taxon>
        <taxon>Bacillati</taxon>
        <taxon>Actinomycetota</taxon>
        <taxon>Thermoleophilia</taxon>
        <taxon>Solirubrobacterales</taxon>
        <taxon>Solirubrobacteraceae</taxon>
        <taxon>Solirubrobacter</taxon>
    </lineage>
</organism>
<evidence type="ECO:0000313" key="2">
    <source>
        <dbReference type="EMBL" id="MDA0180690.1"/>
    </source>
</evidence>
<dbReference type="Proteomes" id="UP001147653">
    <property type="component" value="Unassembled WGS sequence"/>
</dbReference>
<dbReference type="EMBL" id="JAPDDP010000015">
    <property type="protein sequence ID" value="MDA0180690.1"/>
    <property type="molecule type" value="Genomic_DNA"/>
</dbReference>
<dbReference type="AlphaFoldDB" id="A0A9X3N955"/>
<accession>A0A9X3N955</accession>
<feature type="compositionally biased region" description="Acidic residues" evidence="1">
    <location>
        <begin position="22"/>
        <end position="45"/>
    </location>
</feature>
<sequence length="45" mass="5297">MERPRPDMNRVREAMRDHDDRVDDDPVEPSEDDREAAETDDPDAE</sequence>
<keyword evidence="3" id="KW-1185">Reference proteome</keyword>
<feature type="compositionally biased region" description="Basic and acidic residues" evidence="1">
    <location>
        <begin position="1"/>
        <end position="21"/>
    </location>
</feature>
<gene>
    <name evidence="2" type="ORF">OJ997_10335</name>
</gene>
<evidence type="ECO:0000313" key="3">
    <source>
        <dbReference type="Proteomes" id="UP001147653"/>
    </source>
</evidence>
<proteinExistence type="predicted"/>
<feature type="region of interest" description="Disordered" evidence="1">
    <location>
        <begin position="1"/>
        <end position="45"/>
    </location>
</feature>
<name>A0A9X3N955_9ACTN</name>
<evidence type="ECO:0000256" key="1">
    <source>
        <dbReference type="SAM" id="MobiDB-lite"/>
    </source>
</evidence>
<dbReference type="RefSeq" id="WP_270025004.1">
    <property type="nucleotide sequence ID" value="NZ_JAPDDP010000015.1"/>
</dbReference>